<feature type="coiled-coil region" evidence="1">
    <location>
        <begin position="280"/>
        <end position="318"/>
    </location>
</feature>
<dbReference type="Proteomes" id="UP000315344">
    <property type="component" value="Unassembled WGS sequence"/>
</dbReference>
<sequence length="476" mass="47621">MAVNSGGYDVATSGKNSKSSKAGSTGAEKASGKQASTSPVIKSSPVEPGQTVVSRIPPSVPIESTLVGATETPIPAASARGDDRNAAIGSAPEVSGKTVNDGKADPGASAAKPTATKPAQTAPVVVRKGGFWPMALGGAVAAGIGAAAAIWAMPHLSAADADAPAVDPAAIRSDAVAAATEAGASAGTEAAQSAIAALPADGGDTSALQAELTAQADKIAALEARLAAPSDGAGEASTADASADLNNEIGALRQVIDTQGRQIEELLARPQMDPQTLDRVQSLAQSADQVKAEIESAAADARQSLDAVQQEAQAATQRARVVASVATLSASLEHGQSADEAVEQLESAGVEVPAPLAQEDLPTLVQIQMGFDAVARAALKESLKAESRDGGAMTAVGNFLRVQTGARSVEPREGDDPDAVLSRAGALVEQGEIATALEEIAALPPEGQRAIADWKAQAQAYLDAEAALHDVATTLN</sequence>
<feature type="compositionally biased region" description="Low complexity" evidence="2">
    <location>
        <begin position="108"/>
        <end position="118"/>
    </location>
</feature>
<evidence type="ECO:0000313" key="4">
    <source>
        <dbReference type="Proteomes" id="UP000315344"/>
    </source>
</evidence>
<name>A0A533I445_PARDE</name>
<protein>
    <recommendedName>
        <fullName evidence="5">Mitochondrial inner membrane protein</fullName>
    </recommendedName>
</protein>
<evidence type="ECO:0000256" key="1">
    <source>
        <dbReference type="SAM" id="Coils"/>
    </source>
</evidence>
<accession>A0A533I445</accession>
<proteinExistence type="predicted"/>
<feature type="region of interest" description="Disordered" evidence="2">
    <location>
        <begin position="1"/>
        <end position="118"/>
    </location>
</feature>
<dbReference type="EMBL" id="VAFL01000007">
    <property type="protein sequence ID" value="TKW66336.1"/>
    <property type="molecule type" value="Genomic_DNA"/>
</dbReference>
<keyword evidence="1" id="KW-0175">Coiled coil</keyword>
<evidence type="ECO:0008006" key="5">
    <source>
        <dbReference type="Google" id="ProtNLM"/>
    </source>
</evidence>
<evidence type="ECO:0000313" key="3">
    <source>
        <dbReference type="EMBL" id="TKW66336.1"/>
    </source>
</evidence>
<gene>
    <name evidence="3" type="ORF">DI616_10260</name>
</gene>
<dbReference type="AlphaFoldDB" id="A0A533I445"/>
<comment type="caution">
    <text evidence="3">The sequence shown here is derived from an EMBL/GenBank/DDBJ whole genome shotgun (WGS) entry which is preliminary data.</text>
</comment>
<reference evidence="3 4" key="1">
    <citation type="journal article" date="2017" name="Nat. Commun.">
        <title>In situ click chemistry generation of cyclooxygenase-2 inhibitors.</title>
        <authorList>
            <person name="Bhardwaj A."/>
            <person name="Kaur J."/>
            <person name="Wuest M."/>
            <person name="Wuest F."/>
        </authorList>
    </citation>
    <scope>NUCLEOTIDE SEQUENCE [LARGE SCALE GENOMIC DNA]</scope>
    <source>
        <strain evidence="3">S2_012_000_R3_94</strain>
    </source>
</reference>
<feature type="compositionally biased region" description="Low complexity" evidence="2">
    <location>
        <begin position="11"/>
        <end position="33"/>
    </location>
</feature>
<evidence type="ECO:0000256" key="2">
    <source>
        <dbReference type="SAM" id="MobiDB-lite"/>
    </source>
</evidence>
<organism evidence="3 4">
    <name type="scientific">Paracoccus denitrificans</name>
    <dbReference type="NCBI Taxonomy" id="266"/>
    <lineage>
        <taxon>Bacteria</taxon>
        <taxon>Pseudomonadati</taxon>
        <taxon>Pseudomonadota</taxon>
        <taxon>Alphaproteobacteria</taxon>
        <taxon>Rhodobacterales</taxon>
        <taxon>Paracoccaceae</taxon>
        <taxon>Paracoccus</taxon>
    </lineage>
</organism>